<dbReference type="RefSeq" id="WP_108022092.1">
    <property type="nucleotide sequence ID" value="NZ_QBKR01000004.1"/>
</dbReference>
<gene>
    <name evidence="1" type="ORF">C8P63_104105</name>
</gene>
<reference evidence="1 2" key="1">
    <citation type="submission" date="2018-04" db="EMBL/GenBank/DDBJ databases">
        <title>Genomic Encyclopedia of Archaeal and Bacterial Type Strains, Phase II (KMG-II): from individual species to whole genera.</title>
        <authorList>
            <person name="Goeker M."/>
        </authorList>
    </citation>
    <scope>NUCLEOTIDE SEQUENCE [LARGE SCALE GENOMIC DNA]</scope>
    <source>
        <strain evidence="1 2">DSM 45787</strain>
    </source>
</reference>
<dbReference type="InterPro" id="IPR058867">
    <property type="entry name" value="YtzJ"/>
</dbReference>
<dbReference type="EMBL" id="QBKR01000004">
    <property type="protein sequence ID" value="PTX63260.1"/>
    <property type="molecule type" value="Genomic_DNA"/>
</dbReference>
<proteinExistence type="predicted"/>
<comment type="caution">
    <text evidence="1">The sequence shown here is derived from an EMBL/GenBank/DDBJ whole genome shotgun (WGS) entry which is preliminary data.</text>
</comment>
<evidence type="ECO:0000313" key="1">
    <source>
        <dbReference type="EMBL" id="PTX63260.1"/>
    </source>
</evidence>
<accession>A0A2T6C4K7</accession>
<evidence type="ECO:0000313" key="2">
    <source>
        <dbReference type="Proteomes" id="UP000244240"/>
    </source>
</evidence>
<dbReference type="OrthoDB" id="2679903at2"/>
<name>A0A2T6C4K7_9BACL</name>
<organism evidence="1 2">
    <name type="scientific">Melghirimyces profundicolus</name>
    <dbReference type="NCBI Taxonomy" id="1242148"/>
    <lineage>
        <taxon>Bacteria</taxon>
        <taxon>Bacillati</taxon>
        <taxon>Bacillota</taxon>
        <taxon>Bacilli</taxon>
        <taxon>Bacillales</taxon>
        <taxon>Thermoactinomycetaceae</taxon>
        <taxon>Melghirimyces</taxon>
    </lineage>
</organism>
<sequence>MIISRKKLAKAKVEKLKRGYSAYAETEEVAGLIEKELGRIELPVFVDRTQLGYWFIPEDNGTTAPNCPPDNLDSPCT</sequence>
<protein>
    <submittedName>
        <fullName evidence="1">Uncharacterized protein</fullName>
    </submittedName>
</protein>
<dbReference type="Pfam" id="PF26326">
    <property type="entry name" value="YtzJ"/>
    <property type="match status" value="1"/>
</dbReference>
<dbReference type="Proteomes" id="UP000244240">
    <property type="component" value="Unassembled WGS sequence"/>
</dbReference>
<keyword evidence="2" id="KW-1185">Reference proteome</keyword>
<dbReference type="AlphaFoldDB" id="A0A2T6C4K7"/>